<dbReference type="Pfam" id="PF06441">
    <property type="entry name" value="EHN"/>
    <property type="match status" value="1"/>
</dbReference>
<feature type="active site" description="Proton donor" evidence="4">
    <location>
        <position position="339"/>
    </location>
</feature>
<dbReference type="GO" id="GO:0097176">
    <property type="term" value="P:epoxide metabolic process"/>
    <property type="evidence" value="ECO:0007669"/>
    <property type="project" value="TreeGrafter"/>
</dbReference>
<dbReference type="SUPFAM" id="SSF53474">
    <property type="entry name" value="alpha/beta-Hydrolases"/>
    <property type="match status" value="1"/>
</dbReference>
<feature type="domain" description="Epoxide hydrolase N-terminal" evidence="5">
    <location>
        <begin position="39"/>
        <end position="144"/>
    </location>
</feature>
<proteinExistence type="inferred from homology"/>
<dbReference type="PIRSF" id="PIRSF001112">
    <property type="entry name" value="Epoxide_hydrolase"/>
    <property type="match status" value="1"/>
</dbReference>
<keyword evidence="3 6" id="KW-0378">Hydrolase</keyword>
<accession>A0A6I2L6K2</accession>
<feature type="active site" description="Proton acceptor" evidence="4">
    <location>
        <position position="391"/>
    </location>
</feature>
<dbReference type="PANTHER" id="PTHR21661:SF35">
    <property type="entry name" value="EPOXIDE HYDROLASE"/>
    <property type="match status" value="1"/>
</dbReference>
<keyword evidence="2" id="KW-0058">Aromatic hydrocarbons catabolism</keyword>
<dbReference type="InterPro" id="IPR010497">
    <property type="entry name" value="Epoxide_hydro_N"/>
</dbReference>
<feature type="active site" description="Nucleophile" evidence="4">
    <location>
        <position position="213"/>
    </location>
</feature>
<evidence type="ECO:0000313" key="6">
    <source>
        <dbReference type="EMBL" id="MRW92504.1"/>
    </source>
</evidence>
<dbReference type="Proteomes" id="UP000433309">
    <property type="component" value="Unassembled WGS sequence"/>
</dbReference>
<name>A0A6I2L6K2_9BURK</name>
<evidence type="ECO:0000256" key="2">
    <source>
        <dbReference type="ARBA" id="ARBA00022797"/>
    </source>
</evidence>
<dbReference type="PANTHER" id="PTHR21661">
    <property type="entry name" value="EPOXIDE HYDROLASE 1-RELATED"/>
    <property type="match status" value="1"/>
</dbReference>
<keyword evidence="7" id="KW-1185">Reference proteome</keyword>
<dbReference type="Gene3D" id="3.40.50.1820">
    <property type="entry name" value="alpha/beta hydrolase"/>
    <property type="match status" value="1"/>
</dbReference>
<comment type="caution">
    <text evidence="6">The sequence shown here is derived from an EMBL/GenBank/DDBJ whole genome shotgun (WGS) entry which is preliminary data.</text>
</comment>
<evidence type="ECO:0000256" key="3">
    <source>
        <dbReference type="ARBA" id="ARBA00022801"/>
    </source>
</evidence>
<dbReference type="RefSeq" id="WP_154379943.1">
    <property type="nucleotide sequence ID" value="NZ_WKJK01000011.1"/>
</dbReference>
<sequence length="413" mass="45849">MQASSPSQPARRALLTGKPSALRRAVPQGLVLPPATSAITPFRAEAPQALLDDLKLRLSMTRWPEQQTGAGWSQGVPLQRMQDVARYWQHRYDWRRAEARLNAFPQFRTEIDGVGIHFLHVRSKHADALPLILTHGWPGSVFEFLKVIGPLVDPTAHGGKAEDAFHVVVPSLPGFGFSDKPKEKGWNVVRIAKAWGTLMARLGYGKWVAQGGDWGAGVTTALGHIKPAGLAGIHLNWQFVFPEKMPATLSADEQRAVDGVGRFLSGEYGYFNEQSTRPQTVGEVLSSTPVGQAAWIYEKFQAWSDHGGDVENVLTRDEMLDDISLYWLTNTSASSARIYWENSPSSFSGGRLDLPVAVSVFPKEIYRAPRSWAEATYPQMIYWNEVERGGHFAAFEQPQLFVAELRAGFAKLR</sequence>
<reference evidence="6 7" key="1">
    <citation type="submission" date="2019-11" db="EMBL/GenBank/DDBJ databases">
        <title>Novel species isolated from a subtropical stream in China.</title>
        <authorList>
            <person name="Lu H."/>
        </authorList>
    </citation>
    <scope>NUCLEOTIDE SEQUENCE [LARGE SCALE GENOMIC DNA]</scope>
    <source>
        <strain evidence="6 7">FT80W</strain>
    </source>
</reference>
<protein>
    <submittedName>
        <fullName evidence="6">Alpha/beta fold hydrolase</fullName>
    </submittedName>
</protein>
<dbReference type="InterPro" id="IPR016292">
    <property type="entry name" value="Epoxide_hydrolase"/>
</dbReference>
<organism evidence="6 7">
    <name type="scientific">Duganella guangzhouensis</name>
    <dbReference type="NCBI Taxonomy" id="2666084"/>
    <lineage>
        <taxon>Bacteria</taxon>
        <taxon>Pseudomonadati</taxon>
        <taxon>Pseudomonadota</taxon>
        <taxon>Betaproteobacteria</taxon>
        <taxon>Burkholderiales</taxon>
        <taxon>Oxalobacteraceae</taxon>
        <taxon>Telluria group</taxon>
        <taxon>Duganella</taxon>
    </lineage>
</organism>
<dbReference type="EMBL" id="WKJK01000011">
    <property type="protein sequence ID" value="MRW92504.1"/>
    <property type="molecule type" value="Genomic_DNA"/>
</dbReference>
<evidence type="ECO:0000313" key="7">
    <source>
        <dbReference type="Proteomes" id="UP000433309"/>
    </source>
</evidence>
<evidence type="ECO:0000259" key="5">
    <source>
        <dbReference type="Pfam" id="PF06441"/>
    </source>
</evidence>
<dbReference type="InterPro" id="IPR029058">
    <property type="entry name" value="AB_hydrolase_fold"/>
</dbReference>
<comment type="similarity">
    <text evidence="1">Belongs to the peptidase S33 family.</text>
</comment>
<gene>
    <name evidence="6" type="ORF">GJ699_21120</name>
</gene>
<dbReference type="InterPro" id="IPR000639">
    <property type="entry name" value="Epox_hydrolase-like"/>
</dbReference>
<evidence type="ECO:0000256" key="4">
    <source>
        <dbReference type="PIRSR" id="PIRSR001112-1"/>
    </source>
</evidence>
<dbReference type="AlphaFoldDB" id="A0A6I2L6K2"/>
<evidence type="ECO:0000256" key="1">
    <source>
        <dbReference type="ARBA" id="ARBA00010088"/>
    </source>
</evidence>
<dbReference type="GO" id="GO:0004301">
    <property type="term" value="F:epoxide hydrolase activity"/>
    <property type="evidence" value="ECO:0007669"/>
    <property type="project" value="TreeGrafter"/>
</dbReference>
<dbReference type="PRINTS" id="PR00412">
    <property type="entry name" value="EPOXHYDRLASE"/>
</dbReference>